<dbReference type="Proteomes" id="UP000009168">
    <property type="component" value="Unassembled WGS sequence"/>
</dbReference>
<dbReference type="Pfam" id="PF13181">
    <property type="entry name" value="TPR_8"/>
    <property type="match status" value="2"/>
</dbReference>
<evidence type="ECO:0000313" key="5">
    <source>
        <dbReference type="Proteomes" id="UP000009168"/>
    </source>
</evidence>
<evidence type="ECO:0000256" key="3">
    <source>
        <dbReference type="SAM" id="Coils"/>
    </source>
</evidence>
<evidence type="ECO:0000256" key="2">
    <source>
        <dbReference type="ARBA" id="ARBA00022803"/>
    </source>
</evidence>
<gene>
    <name evidence="4" type="ORF">TTHERM_00760570</name>
</gene>
<accession>I7LT05</accession>
<dbReference type="InterPro" id="IPR011990">
    <property type="entry name" value="TPR-like_helical_dom_sf"/>
</dbReference>
<dbReference type="AlphaFoldDB" id="I7LT05"/>
<proteinExistence type="predicted"/>
<evidence type="ECO:0000313" key="4">
    <source>
        <dbReference type="EMBL" id="EAR84010.2"/>
    </source>
</evidence>
<dbReference type="SUPFAM" id="SSF48452">
    <property type="entry name" value="TPR-like"/>
    <property type="match status" value="1"/>
</dbReference>
<dbReference type="PANTHER" id="PTHR44943">
    <property type="entry name" value="CELLULOSE SYNTHASE OPERON PROTEIN C"/>
    <property type="match status" value="1"/>
</dbReference>
<dbReference type="RefSeq" id="XP_001031673.2">
    <property type="nucleotide sequence ID" value="XM_001031673.3"/>
</dbReference>
<dbReference type="InterPro" id="IPR019734">
    <property type="entry name" value="TPR_rpt"/>
</dbReference>
<dbReference type="GeneID" id="7839872"/>
<keyword evidence="1" id="KW-0677">Repeat</keyword>
<sequence>MLFSKQIQKFLKSFIPAKLYHRTMYNTQCGFKNLNSSQQNQGQELKLMINDVYQRAYESFLDENYEESAKSFKQLKKLDPHNIHNQINYSIALQKSNKPYDGLKAIKKALSMIDGNQNKGQQQNNQQDTSVLQQNIIAPNPFLKSSALAVKAQCLASLNQIDDAIKIYEEAASLNNQQYLSLGNFCFEQKRLHKALVHLLKAASTKNQSLNEVMISIIKTLYELRLFKACFELSEKYLFIFHNQYEGMYFAGKSCYQLNNKEKARKYLEMAVVVAPQQFEPVIALSKLLREQGECQEALNILQKFLNYDCSQAEIYLEAAESLIKLNRKDNLIDYLQQSLKLNQKCLRTHILLGENLTNLQEKIKIIDIGLIYFPDSHELHFLKSTIHQQLNNTALQIRELEKCLSLLEQNRNNNQVECQYSFKYPQQLIQAITCKLQEEQINPNEQLELQSKLNKIKLQYESYFQEKTINQKILSALEVKNSSTDLSTLLLNQTDLIHLVKAINKINLQGGIHFLVGLEYAKRNQHQQSQHNLEQIEMFELPLESQIIINFLQFHNLFEQQDYQRSLEKINVIQKQLESNRLSEQLIADLKQMAKETNLGKSFTQMEGLQDVKQFCQEQIETLAITMKLKQVFPQF</sequence>
<dbReference type="Gene3D" id="1.25.40.10">
    <property type="entry name" value="Tetratricopeptide repeat domain"/>
    <property type="match status" value="3"/>
</dbReference>
<name>I7LT05_TETTS</name>
<feature type="coiled-coil region" evidence="3">
    <location>
        <begin position="391"/>
        <end position="418"/>
    </location>
</feature>
<dbReference type="SMART" id="SM00028">
    <property type="entry name" value="TPR"/>
    <property type="match status" value="5"/>
</dbReference>
<protein>
    <submittedName>
        <fullName evidence="4">Tetratricopeptide repeat protein</fullName>
    </submittedName>
</protein>
<dbReference type="EMBL" id="GG662440">
    <property type="protein sequence ID" value="EAR84010.2"/>
    <property type="molecule type" value="Genomic_DNA"/>
</dbReference>
<dbReference type="PANTHER" id="PTHR44943:SF8">
    <property type="entry name" value="TPR REPEAT-CONTAINING PROTEIN MJ0263"/>
    <property type="match status" value="1"/>
</dbReference>
<dbReference type="InterPro" id="IPR051685">
    <property type="entry name" value="Ycf3/AcsC/BcsC/TPR_MFPF"/>
</dbReference>
<dbReference type="KEGG" id="tet:TTHERM_00760570"/>
<keyword evidence="5" id="KW-1185">Reference proteome</keyword>
<evidence type="ECO:0000256" key="1">
    <source>
        <dbReference type="ARBA" id="ARBA00022737"/>
    </source>
</evidence>
<dbReference type="InParanoid" id="I7LT05"/>
<organism evidence="4 5">
    <name type="scientific">Tetrahymena thermophila (strain SB210)</name>
    <dbReference type="NCBI Taxonomy" id="312017"/>
    <lineage>
        <taxon>Eukaryota</taxon>
        <taxon>Sar</taxon>
        <taxon>Alveolata</taxon>
        <taxon>Ciliophora</taxon>
        <taxon>Intramacronucleata</taxon>
        <taxon>Oligohymenophorea</taxon>
        <taxon>Hymenostomatida</taxon>
        <taxon>Tetrahymenina</taxon>
        <taxon>Tetrahymenidae</taxon>
        <taxon>Tetrahymena</taxon>
    </lineage>
</organism>
<keyword evidence="3" id="KW-0175">Coiled coil</keyword>
<keyword evidence="2" id="KW-0802">TPR repeat</keyword>
<reference evidence="5" key="1">
    <citation type="journal article" date="2006" name="PLoS Biol.">
        <title>Macronuclear genome sequence of the ciliate Tetrahymena thermophila, a model eukaryote.</title>
        <authorList>
            <person name="Eisen J.A."/>
            <person name="Coyne R.S."/>
            <person name="Wu M."/>
            <person name="Wu D."/>
            <person name="Thiagarajan M."/>
            <person name="Wortman J.R."/>
            <person name="Badger J.H."/>
            <person name="Ren Q."/>
            <person name="Amedeo P."/>
            <person name="Jones K.M."/>
            <person name="Tallon L.J."/>
            <person name="Delcher A.L."/>
            <person name="Salzberg S.L."/>
            <person name="Silva J.C."/>
            <person name="Haas B.J."/>
            <person name="Majoros W.H."/>
            <person name="Farzad M."/>
            <person name="Carlton J.M."/>
            <person name="Smith R.K. Jr."/>
            <person name="Garg J."/>
            <person name="Pearlman R.E."/>
            <person name="Karrer K.M."/>
            <person name="Sun L."/>
            <person name="Manning G."/>
            <person name="Elde N.C."/>
            <person name="Turkewitz A.P."/>
            <person name="Asai D.J."/>
            <person name="Wilkes D.E."/>
            <person name="Wang Y."/>
            <person name="Cai H."/>
            <person name="Collins K."/>
            <person name="Stewart B.A."/>
            <person name="Lee S.R."/>
            <person name="Wilamowska K."/>
            <person name="Weinberg Z."/>
            <person name="Ruzzo W.L."/>
            <person name="Wloga D."/>
            <person name="Gaertig J."/>
            <person name="Frankel J."/>
            <person name="Tsao C.-C."/>
            <person name="Gorovsky M.A."/>
            <person name="Keeling P.J."/>
            <person name="Waller R.F."/>
            <person name="Patron N.J."/>
            <person name="Cherry J.M."/>
            <person name="Stover N.A."/>
            <person name="Krieger C.J."/>
            <person name="del Toro C."/>
            <person name="Ryder H.F."/>
            <person name="Williamson S.C."/>
            <person name="Barbeau R.A."/>
            <person name="Hamilton E.P."/>
            <person name="Orias E."/>
        </authorList>
    </citation>
    <scope>NUCLEOTIDE SEQUENCE [LARGE SCALE GENOMIC DNA]</scope>
    <source>
        <strain evidence="5">SB210</strain>
    </source>
</reference>